<dbReference type="InterPro" id="IPR051162">
    <property type="entry name" value="T4SS_component"/>
</dbReference>
<dbReference type="CDD" id="cd01127">
    <property type="entry name" value="TrwB_TraG_TraD_VirD4"/>
    <property type="match status" value="2"/>
</dbReference>
<evidence type="ECO:0000313" key="7">
    <source>
        <dbReference type="Proteomes" id="UP001500192"/>
    </source>
</evidence>
<feature type="region of interest" description="Disordered" evidence="1">
    <location>
        <begin position="741"/>
        <end position="764"/>
    </location>
</feature>
<dbReference type="Pfam" id="PF26449">
    <property type="entry name" value="DUF8128"/>
    <property type="match status" value="1"/>
</dbReference>
<dbReference type="Proteomes" id="UP001500192">
    <property type="component" value="Unassembled WGS sequence"/>
</dbReference>
<dbReference type="SUPFAM" id="SSF52540">
    <property type="entry name" value="P-loop containing nucleoside triphosphate hydrolases"/>
    <property type="match status" value="1"/>
</dbReference>
<evidence type="ECO:0000256" key="2">
    <source>
        <dbReference type="SAM" id="Phobius"/>
    </source>
</evidence>
<feature type="domain" description="DUF8128" evidence="5">
    <location>
        <begin position="53"/>
        <end position="320"/>
    </location>
</feature>
<name>A0ABP9PVP2_9PSEU</name>
<organism evidence="6 7">
    <name type="scientific">Amycolatopsis dongchuanensis</name>
    <dbReference type="NCBI Taxonomy" id="1070866"/>
    <lineage>
        <taxon>Bacteria</taxon>
        <taxon>Bacillati</taxon>
        <taxon>Actinomycetota</taxon>
        <taxon>Actinomycetes</taxon>
        <taxon>Pseudonocardiales</taxon>
        <taxon>Pseudonocardiaceae</taxon>
        <taxon>Amycolatopsis</taxon>
    </lineage>
</organism>
<dbReference type="InterPro" id="IPR027417">
    <property type="entry name" value="P-loop_NTPase"/>
</dbReference>
<dbReference type="InterPro" id="IPR002789">
    <property type="entry name" value="HerA_central"/>
</dbReference>
<evidence type="ECO:0000259" key="5">
    <source>
        <dbReference type="Pfam" id="PF26449"/>
    </source>
</evidence>
<proteinExistence type="predicted"/>
<feature type="transmembrane region" description="Helical" evidence="2">
    <location>
        <begin position="6"/>
        <end position="30"/>
    </location>
</feature>
<keyword evidence="2" id="KW-0812">Transmembrane</keyword>
<dbReference type="Pfam" id="PF12696">
    <property type="entry name" value="TraG-D_C"/>
    <property type="match status" value="1"/>
</dbReference>
<feature type="region of interest" description="Disordered" evidence="1">
    <location>
        <begin position="192"/>
        <end position="223"/>
    </location>
</feature>
<reference evidence="7" key="1">
    <citation type="journal article" date="2019" name="Int. J. Syst. Evol. Microbiol.">
        <title>The Global Catalogue of Microorganisms (GCM) 10K type strain sequencing project: providing services to taxonomists for standard genome sequencing and annotation.</title>
        <authorList>
            <consortium name="The Broad Institute Genomics Platform"/>
            <consortium name="The Broad Institute Genome Sequencing Center for Infectious Disease"/>
            <person name="Wu L."/>
            <person name="Ma J."/>
        </authorList>
    </citation>
    <scope>NUCLEOTIDE SEQUENCE [LARGE SCALE GENOMIC DNA]</scope>
    <source>
        <strain evidence="7">JCM 18054</strain>
    </source>
</reference>
<evidence type="ECO:0000259" key="4">
    <source>
        <dbReference type="Pfam" id="PF12696"/>
    </source>
</evidence>
<dbReference type="PANTHER" id="PTHR30121">
    <property type="entry name" value="UNCHARACTERIZED PROTEIN YJGR-RELATED"/>
    <property type="match status" value="1"/>
</dbReference>
<evidence type="ECO:0000259" key="3">
    <source>
        <dbReference type="Pfam" id="PF01935"/>
    </source>
</evidence>
<dbReference type="RefSeq" id="WP_346051843.1">
    <property type="nucleotide sequence ID" value="NZ_BAABIB010000013.1"/>
</dbReference>
<evidence type="ECO:0000256" key="1">
    <source>
        <dbReference type="SAM" id="MobiDB-lite"/>
    </source>
</evidence>
<feature type="domain" description="TraD/TraG TraM recognition site" evidence="4">
    <location>
        <begin position="616"/>
        <end position="684"/>
    </location>
</feature>
<keyword evidence="2" id="KW-1133">Transmembrane helix</keyword>
<sequence length="764" mass="83134">MPPFDPWTAVHAILVFTASAGALTLLRFWWWRRFQAALRRNARLITVLTPPAVAPADAQAFWSNLVGLLRPRWARFLGRQPHVAMEFSFGHDGLQIRLWVPGSLPPGLVERAVEAAWPGARTTTAPATPHLSVPRHAVVVGGTLRLGRPQALPIRTDFPADPLRALLGAATGLGSDEHIYVQVLAKPVTGRRVGRAKRGQSSSLTGRILDGLTPGASPKPARDPRVRLETNAQDRAIVDKHRGNMFDTAIRYVVVATERRLARGRAHAIASAFAGFAGHNYYRRRRLRAPLKALNLRRFRGGDLLSIPELAAIAHLPLDEALPGIRRAGARAVSPPPETPTIGPSIKPLGISDVGHARPVGLRVSDSRHHVHLLGSTGSGKSTLLANLILADAEHGRGAVVIDPKGDLITDLLMRVPERAIDRVVLFDSDSPGPVPCLNPLEGPKDIAVENLVSVFARVFSATWGPRTEDILRAACLTLRAADESPALTALPGLLTNPAGSSRHRTAVRHDPVLRGFWEWYEQLSDGSRAHAIAPLLNKLRALLLRPFVVRALAAGPSTVDMRQVLDGGLCLVRIPKGNLGDDTARLIGSLVVGRVWQTVTARSATPQRERRDAALYVDEAHNFLNLPYTIDDMLAEARAYRLSMVLAHQNLAQLSRELREGVSANARTKIYFSSSPEDARELARHTAPRLTDYDLAHLEAFHAAIRLVVDGEEKPAFTAITNRMPPAVRGRAKQVRLAAARNIRTPPNAGSTAQRAPDPRRAA</sequence>
<keyword evidence="7" id="KW-1185">Reference proteome</keyword>
<dbReference type="EMBL" id="BAABIB010000013">
    <property type="protein sequence ID" value="GAA5152901.1"/>
    <property type="molecule type" value="Genomic_DNA"/>
</dbReference>
<dbReference type="Pfam" id="PF01935">
    <property type="entry name" value="DUF87"/>
    <property type="match status" value="1"/>
</dbReference>
<gene>
    <name evidence="6" type="ORF">GCM10023214_05340</name>
</gene>
<dbReference type="Gene3D" id="3.40.50.300">
    <property type="entry name" value="P-loop containing nucleotide triphosphate hydrolases"/>
    <property type="match status" value="2"/>
</dbReference>
<dbReference type="InterPro" id="IPR032689">
    <property type="entry name" value="TraG-D_C"/>
</dbReference>
<dbReference type="PANTHER" id="PTHR30121:SF11">
    <property type="entry name" value="AAA+ ATPASE DOMAIN-CONTAINING PROTEIN"/>
    <property type="match status" value="1"/>
</dbReference>
<dbReference type="InterPro" id="IPR058441">
    <property type="entry name" value="DUF8128"/>
</dbReference>
<keyword evidence="2" id="KW-0472">Membrane</keyword>
<feature type="domain" description="Helicase HerA central" evidence="3">
    <location>
        <begin position="359"/>
        <end position="431"/>
    </location>
</feature>
<accession>A0ABP9PVP2</accession>
<comment type="caution">
    <text evidence="6">The sequence shown here is derived from an EMBL/GenBank/DDBJ whole genome shotgun (WGS) entry which is preliminary data.</text>
</comment>
<protein>
    <submittedName>
        <fullName evidence="6">Uncharacterized protein</fullName>
    </submittedName>
</protein>
<evidence type="ECO:0000313" key="6">
    <source>
        <dbReference type="EMBL" id="GAA5152901.1"/>
    </source>
</evidence>